<reference evidence="1" key="1">
    <citation type="journal article" date="2021" name="New Phytol.">
        <title>Evolutionary innovations through gain and loss of genes in the ectomycorrhizal Boletales.</title>
        <authorList>
            <person name="Wu G."/>
            <person name="Miyauchi S."/>
            <person name="Morin E."/>
            <person name="Kuo A."/>
            <person name="Drula E."/>
            <person name="Varga T."/>
            <person name="Kohler A."/>
            <person name="Feng B."/>
            <person name="Cao Y."/>
            <person name="Lipzen A."/>
            <person name="Daum C."/>
            <person name="Hundley H."/>
            <person name="Pangilinan J."/>
            <person name="Johnson J."/>
            <person name="Barry K."/>
            <person name="LaButti K."/>
            <person name="Ng V."/>
            <person name="Ahrendt S."/>
            <person name="Min B."/>
            <person name="Choi I.G."/>
            <person name="Park H."/>
            <person name="Plett J.M."/>
            <person name="Magnuson J."/>
            <person name="Spatafora J.W."/>
            <person name="Nagy L.G."/>
            <person name="Henrissat B."/>
            <person name="Grigoriev I.V."/>
            <person name="Yang Z.L."/>
            <person name="Xu J."/>
            <person name="Martin F.M."/>
        </authorList>
    </citation>
    <scope>NUCLEOTIDE SEQUENCE</scope>
    <source>
        <strain evidence="1">ATCC 28755</strain>
    </source>
</reference>
<gene>
    <name evidence="1" type="ORF">BJ138DRAFT_1207085</name>
</gene>
<keyword evidence="2" id="KW-1185">Reference proteome</keyword>
<name>A0ACB8A4Q1_9AGAM</name>
<protein>
    <submittedName>
        <fullName evidence="1">Cystathionine gamma-synthase</fullName>
    </submittedName>
</protein>
<comment type="caution">
    <text evidence="1">The sequence shown here is derived from an EMBL/GenBank/DDBJ whole genome shotgun (WGS) entry which is preliminary data.</text>
</comment>
<accession>A0ACB8A4Q1</accession>
<dbReference type="Proteomes" id="UP000790377">
    <property type="component" value="Unassembled WGS sequence"/>
</dbReference>
<evidence type="ECO:0000313" key="2">
    <source>
        <dbReference type="Proteomes" id="UP000790377"/>
    </source>
</evidence>
<evidence type="ECO:0000313" key="1">
    <source>
        <dbReference type="EMBL" id="KAH7908300.1"/>
    </source>
</evidence>
<organism evidence="1 2">
    <name type="scientific">Hygrophoropsis aurantiaca</name>
    <dbReference type="NCBI Taxonomy" id="72124"/>
    <lineage>
        <taxon>Eukaryota</taxon>
        <taxon>Fungi</taxon>
        <taxon>Dikarya</taxon>
        <taxon>Basidiomycota</taxon>
        <taxon>Agaricomycotina</taxon>
        <taxon>Agaricomycetes</taxon>
        <taxon>Agaricomycetidae</taxon>
        <taxon>Boletales</taxon>
        <taxon>Coniophorineae</taxon>
        <taxon>Hygrophoropsidaceae</taxon>
        <taxon>Hygrophoropsis</taxon>
    </lineage>
</organism>
<proteinExistence type="predicted"/>
<dbReference type="EMBL" id="MU267831">
    <property type="protein sequence ID" value="KAH7908300.1"/>
    <property type="molecule type" value="Genomic_DNA"/>
</dbReference>
<sequence length="396" mass="43699">MSSERSVRMSTQLVHGDHGVSSEREVAPSISVTSTFRAKVPTDDSNAENLGAMNPDLHVYSRYSQNVSSRVEQVLNKVNHGHSVTYASGLAAAYSALVHYKPKRIAITKGYMGCHGSIAVYLKGRFEDTPVIDLDDEYQEGDLCWLESPLNPTGVSRDIKYYADKVHAVGGKLLIDSTFGPPPLQYPFKWGADCVFHSGTKYFGGHSDLLCGILIVKSAEERQELWHDRTYMGNMMGSLESWLLLRSLRTLHLRVPRQSASGTELAQWLNNAVNIPVGQEYDGIPGGMITKVWHSSLQGTDSRGFNPAAQMEGGYNAAFSFLLSKVEHAKMLPHSLDYFVPATSLGGVESLVEQRVNSDPKEDPLLVRISVGVEDVEDLKDDLRQGFQKVLNISPL</sequence>